<feature type="chain" id="PRO_5012370757" evidence="2">
    <location>
        <begin position="29"/>
        <end position="308"/>
    </location>
</feature>
<keyword evidence="4" id="KW-1185">Reference proteome</keyword>
<accession>A0A1W0XC39</accession>
<dbReference type="EMBL" id="MTYJ01000004">
    <property type="protein sequence ID" value="OQV25077.1"/>
    <property type="molecule type" value="Genomic_DNA"/>
</dbReference>
<feature type="compositionally biased region" description="Basic residues" evidence="1">
    <location>
        <begin position="222"/>
        <end position="231"/>
    </location>
</feature>
<sequence length="308" mass="31699">MLSLVPSLLAFILGTLTGLLLLLHENSAQLIPSPSNPTPTGNGGTAPIQLVPGGTTGGNGNNGLQLTNNQQEFTFKSNSLTLSIPGGPTFVLPPGFVLPPDMVAKLQTAQVTNNAGQAQAQEGAPQQAGGPVIGNGSPGAVIPLIPVVGDVPGGPGGAGNGVGSAGTGQFPPIRPGPERFSSGTSPVDHFHNSQLQDGHSNPEDDYPQYANEPFADDESHRGPPKSHRKHSSASDRHKKPDSADDELPPLPSPSKHRKSPTPKPQVAPPSATYHELGVGVYQGWGSQSAGFPAKQGSSVDYFHSDDDN</sequence>
<evidence type="ECO:0000256" key="1">
    <source>
        <dbReference type="SAM" id="MobiDB-lite"/>
    </source>
</evidence>
<comment type="caution">
    <text evidence="3">The sequence shown here is derived from an EMBL/GenBank/DDBJ whole genome shotgun (WGS) entry which is preliminary data.</text>
</comment>
<feature type="region of interest" description="Disordered" evidence="1">
    <location>
        <begin position="114"/>
        <end position="135"/>
    </location>
</feature>
<reference evidence="4" key="1">
    <citation type="submission" date="2017-01" db="EMBL/GenBank/DDBJ databases">
        <title>Comparative genomics of anhydrobiosis in the tardigrade Hypsibius dujardini.</title>
        <authorList>
            <person name="Yoshida Y."/>
            <person name="Koutsovoulos G."/>
            <person name="Laetsch D."/>
            <person name="Stevens L."/>
            <person name="Kumar S."/>
            <person name="Horikawa D."/>
            <person name="Ishino K."/>
            <person name="Komine S."/>
            <person name="Tomita M."/>
            <person name="Blaxter M."/>
            <person name="Arakawa K."/>
        </authorList>
    </citation>
    <scope>NUCLEOTIDE SEQUENCE [LARGE SCALE GENOMIC DNA]</scope>
    <source>
        <strain evidence="4">Z151</strain>
    </source>
</reference>
<evidence type="ECO:0000313" key="4">
    <source>
        <dbReference type="Proteomes" id="UP000192578"/>
    </source>
</evidence>
<keyword evidence="2" id="KW-0732">Signal</keyword>
<evidence type="ECO:0000256" key="2">
    <source>
        <dbReference type="SAM" id="SignalP"/>
    </source>
</evidence>
<feature type="compositionally biased region" description="Basic and acidic residues" evidence="1">
    <location>
        <begin position="232"/>
        <end position="242"/>
    </location>
</feature>
<gene>
    <name evidence="3" type="ORF">BV898_01285</name>
</gene>
<organism evidence="3 4">
    <name type="scientific">Hypsibius exemplaris</name>
    <name type="common">Freshwater tardigrade</name>
    <dbReference type="NCBI Taxonomy" id="2072580"/>
    <lineage>
        <taxon>Eukaryota</taxon>
        <taxon>Metazoa</taxon>
        <taxon>Ecdysozoa</taxon>
        <taxon>Tardigrada</taxon>
        <taxon>Eutardigrada</taxon>
        <taxon>Parachela</taxon>
        <taxon>Hypsibioidea</taxon>
        <taxon>Hypsibiidae</taxon>
        <taxon>Hypsibius</taxon>
    </lineage>
</organism>
<dbReference type="AlphaFoldDB" id="A0A1W0XC39"/>
<feature type="signal peptide" evidence="2">
    <location>
        <begin position="1"/>
        <end position="28"/>
    </location>
</feature>
<proteinExistence type="predicted"/>
<feature type="compositionally biased region" description="Low complexity" evidence="1">
    <location>
        <begin position="115"/>
        <end position="130"/>
    </location>
</feature>
<feature type="compositionally biased region" description="Gly residues" evidence="1">
    <location>
        <begin position="152"/>
        <end position="166"/>
    </location>
</feature>
<evidence type="ECO:0000313" key="3">
    <source>
        <dbReference type="EMBL" id="OQV25077.1"/>
    </source>
</evidence>
<feature type="region of interest" description="Disordered" evidence="1">
    <location>
        <begin position="152"/>
        <end position="308"/>
    </location>
</feature>
<protein>
    <submittedName>
        <fullName evidence="3">Uncharacterized protein</fullName>
    </submittedName>
</protein>
<name>A0A1W0XC39_HYPEX</name>
<dbReference type="Proteomes" id="UP000192578">
    <property type="component" value="Unassembled WGS sequence"/>
</dbReference>
<dbReference type="OrthoDB" id="10641500at2759"/>